<keyword evidence="2" id="KW-1185">Reference proteome</keyword>
<dbReference type="EMBL" id="FN648377">
    <property type="protein sequence ID" value="CBJ30576.1"/>
    <property type="molecule type" value="Genomic_DNA"/>
</dbReference>
<evidence type="ECO:0000313" key="2">
    <source>
        <dbReference type="Proteomes" id="UP000002630"/>
    </source>
</evidence>
<dbReference type="Proteomes" id="UP000002630">
    <property type="component" value="Linkage Group LG21"/>
</dbReference>
<sequence length="131" mass="14510">MTAEACAVQCADYAYYGTQYYHEALRAAKPTAALAEVPVAASVAPAPIRAAPRASRLRRSTALTPWLPRASSELTFPTPEWSHQAPRGTGRVDELGHATVAFLLCKFGEVRRYWWCRLNTSEKCGGVYFSW</sequence>
<organism evidence="1 2">
    <name type="scientific">Ectocarpus siliculosus</name>
    <name type="common">Brown alga</name>
    <name type="synonym">Conferva siliculosa</name>
    <dbReference type="NCBI Taxonomy" id="2880"/>
    <lineage>
        <taxon>Eukaryota</taxon>
        <taxon>Sar</taxon>
        <taxon>Stramenopiles</taxon>
        <taxon>Ochrophyta</taxon>
        <taxon>PX clade</taxon>
        <taxon>Phaeophyceae</taxon>
        <taxon>Ectocarpales</taxon>
        <taxon>Ectocarpaceae</taxon>
        <taxon>Ectocarpus</taxon>
    </lineage>
</organism>
<reference evidence="1 2" key="1">
    <citation type="journal article" date="2010" name="Nature">
        <title>The Ectocarpus genome and the independent evolution of multicellularity in brown algae.</title>
        <authorList>
            <person name="Cock J.M."/>
            <person name="Sterck L."/>
            <person name="Rouze P."/>
            <person name="Scornet D."/>
            <person name="Allen A.E."/>
            <person name="Amoutzias G."/>
            <person name="Anthouard V."/>
            <person name="Artiguenave F."/>
            <person name="Aury J.M."/>
            <person name="Badger J.H."/>
            <person name="Beszteri B."/>
            <person name="Billiau K."/>
            <person name="Bonnet E."/>
            <person name="Bothwell J.H."/>
            <person name="Bowler C."/>
            <person name="Boyen C."/>
            <person name="Brownlee C."/>
            <person name="Carrano C.J."/>
            <person name="Charrier B."/>
            <person name="Cho G.Y."/>
            <person name="Coelho S.M."/>
            <person name="Collen J."/>
            <person name="Corre E."/>
            <person name="Da Silva C."/>
            <person name="Delage L."/>
            <person name="Delaroque N."/>
            <person name="Dittami S.M."/>
            <person name="Doulbeau S."/>
            <person name="Elias M."/>
            <person name="Farnham G."/>
            <person name="Gachon C.M."/>
            <person name="Gschloessl B."/>
            <person name="Heesch S."/>
            <person name="Jabbari K."/>
            <person name="Jubin C."/>
            <person name="Kawai H."/>
            <person name="Kimura K."/>
            <person name="Kloareg B."/>
            <person name="Kupper F.C."/>
            <person name="Lang D."/>
            <person name="Le Bail A."/>
            <person name="Leblanc C."/>
            <person name="Lerouge P."/>
            <person name="Lohr M."/>
            <person name="Lopez P.J."/>
            <person name="Martens C."/>
            <person name="Maumus F."/>
            <person name="Michel G."/>
            <person name="Miranda-Saavedra D."/>
            <person name="Morales J."/>
            <person name="Moreau H."/>
            <person name="Motomura T."/>
            <person name="Nagasato C."/>
            <person name="Napoli C.A."/>
            <person name="Nelson D.R."/>
            <person name="Nyvall-Collen P."/>
            <person name="Peters A.F."/>
            <person name="Pommier C."/>
            <person name="Potin P."/>
            <person name="Poulain J."/>
            <person name="Quesneville H."/>
            <person name="Read B."/>
            <person name="Rensing S.A."/>
            <person name="Ritter A."/>
            <person name="Rousvoal S."/>
            <person name="Samanta M."/>
            <person name="Samson G."/>
            <person name="Schroeder D.C."/>
            <person name="Segurens B."/>
            <person name="Strittmatter M."/>
            <person name="Tonon T."/>
            <person name="Tregear J.W."/>
            <person name="Valentin K."/>
            <person name="von Dassow P."/>
            <person name="Yamagishi T."/>
            <person name="Van de Peer Y."/>
            <person name="Wincker P."/>
        </authorList>
    </citation>
    <scope>NUCLEOTIDE SEQUENCE [LARGE SCALE GENOMIC DNA]</scope>
    <source>
        <strain evidence="2">Ec32 / CCAP1310/4</strain>
    </source>
</reference>
<evidence type="ECO:0000313" key="1">
    <source>
        <dbReference type="EMBL" id="CBJ30576.1"/>
    </source>
</evidence>
<dbReference type="AlphaFoldDB" id="D7FQI1"/>
<proteinExistence type="predicted"/>
<dbReference type="InParanoid" id="D7FQI1"/>
<protein>
    <submittedName>
        <fullName evidence="1">Uncharacterized protein</fullName>
    </submittedName>
</protein>
<dbReference type="EMBL" id="FN649746">
    <property type="protein sequence ID" value="CBJ30576.1"/>
    <property type="molecule type" value="Genomic_DNA"/>
</dbReference>
<name>D7FQI1_ECTSI</name>
<gene>
    <name evidence="1" type="ORF">Esi_0200_0026</name>
</gene>
<accession>D7FQI1</accession>